<dbReference type="RefSeq" id="WP_062501053.1">
    <property type="nucleotide sequence ID" value="NZ_LHZG01000160.1"/>
</dbReference>
<gene>
    <name evidence="1" type="ORF">AD934_06360</name>
</gene>
<dbReference type="InterPro" id="IPR036388">
    <property type="entry name" value="WH-like_DNA-bd_sf"/>
</dbReference>
<dbReference type="PATRIC" id="fig|442.8.peg.522"/>
<accession>A0A149RX01</accession>
<dbReference type="AlphaFoldDB" id="A0A149RX01"/>
<evidence type="ECO:0008006" key="3">
    <source>
        <dbReference type="Google" id="ProtNLM"/>
    </source>
</evidence>
<dbReference type="Gene3D" id="1.10.10.10">
    <property type="entry name" value="Winged helix-like DNA-binding domain superfamily/Winged helix DNA-binding domain"/>
    <property type="match status" value="1"/>
</dbReference>
<reference evidence="1 2" key="1">
    <citation type="submission" date="2015-06" db="EMBL/GenBank/DDBJ databases">
        <title>Improved classification and identification of acetic acid bacteria using matrix-assisted laser desorption/ionization time-of-flight mass spectrometry; Gluconobacter nephelii and Gluconobacter uchimurae are later heterotypic synonyms of Gluconobacter japonicus and Gluconobacter oxydans, respectively.</title>
        <authorList>
            <person name="Li L."/>
            <person name="Cleenwerck I."/>
            <person name="De Vuyst L."/>
            <person name="Vandamme P."/>
        </authorList>
    </citation>
    <scope>NUCLEOTIDE SEQUENCE [LARGE SCALE GENOMIC DNA]</scope>
    <source>
        <strain evidence="1 2">LMG 1676</strain>
    </source>
</reference>
<proteinExistence type="predicted"/>
<name>A0A149RX01_GLUOY</name>
<dbReference type="EMBL" id="LHZG01000160">
    <property type="protein sequence ID" value="KXV18912.1"/>
    <property type="molecule type" value="Genomic_DNA"/>
</dbReference>
<sequence length="122" mass="13332">MTLHIPETVHTPQVAQRLAGAFQTIAASRQEGDAGLNMRHLELLLHVHSEPMMRSRHYGFLMQTDKARVHGLLANLAGLDHGKPRQVALVAKCEDPENGTTVWKLTEAGEGVVRSLVQPLGA</sequence>
<protein>
    <recommendedName>
        <fullName evidence="3">MarR family transcriptional regulator</fullName>
    </recommendedName>
</protein>
<evidence type="ECO:0000313" key="2">
    <source>
        <dbReference type="Proteomes" id="UP000075655"/>
    </source>
</evidence>
<organism evidence="1 2">
    <name type="scientific">Gluconobacter oxydans</name>
    <name type="common">Gluconobacter suboxydans</name>
    <dbReference type="NCBI Taxonomy" id="442"/>
    <lineage>
        <taxon>Bacteria</taxon>
        <taxon>Pseudomonadati</taxon>
        <taxon>Pseudomonadota</taxon>
        <taxon>Alphaproteobacteria</taxon>
        <taxon>Acetobacterales</taxon>
        <taxon>Acetobacteraceae</taxon>
        <taxon>Gluconobacter</taxon>
    </lineage>
</organism>
<dbReference type="Proteomes" id="UP000075655">
    <property type="component" value="Unassembled WGS sequence"/>
</dbReference>
<comment type="caution">
    <text evidence="1">The sequence shown here is derived from an EMBL/GenBank/DDBJ whole genome shotgun (WGS) entry which is preliminary data.</text>
</comment>
<evidence type="ECO:0000313" key="1">
    <source>
        <dbReference type="EMBL" id="KXV18912.1"/>
    </source>
</evidence>